<comment type="subcellular location">
    <subcellularLocation>
        <location evidence="1 4">Cell outer membrane</location>
    </subcellularLocation>
</comment>
<dbReference type="Pfam" id="PF07715">
    <property type="entry name" value="Plug"/>
    <property type="match status" value="1"/>
</dbReference>
<evidence type="ECO:0000256" key="5">
    <source>
        <dbReference type="SAM" id="SignalP"/>
    </source>
</evidence>
<evidence type="ECO:0000256" key="2">
    <source>
        <dbReference type="ARBA" id="ARBA00023136"/>
    </source>
</evidence>
<keyword evidence="2 4" id="KW-0472">Membrane</keyword>
<dbReference type="NCBIfam" id="TIGR01782">
    <property type="entry name" value="TonB-Xanth-Caul"/>
    <property type="match status" value="1"/>
</dbReference>
<organism evidence="8 9">
    <name type="scientific">Catenovulum maritimum</name>
    <dbReference type="NCBI Taxonomy" id="1513271"/>
    <lineage>
        <taxon>Bacteria</taxon>
        <taxon>Pseudomonadati</taxon>
        <taxon>Pseudomonadota</taxon>
        <taxon>Gammaproteobacteria</taxon>
        <taxon>Alteromonadales</taxon>
        <taxon>Alteromonadaceae</taxon>
        <taxon>Catenovulum</taxon>
    </lineage>
</organism>
<comment type="caution">
    <text evidence="8">The sequence shown here is derived from an EMBL/GenBank/DDBJ whole genome shotgun (WGS) entry which is preliminary data.</text>
</comment>
<dbReference type="InterPro" id="IPR010104">
    <property type="entry name" value="TonB_rcpt_bac"/>
</dbReference>
<dbReference type="InterPro" id="IPR037066">
    <property type="entry name" value="Plug_dom_sf"/>
</dbReference>
<dbReference type="STRING" id="1513271.XM47_15990"/>
<evidence type="ECO:0000259" key="7">
    <source>
        <dbReference type="Pfam" id="PF07715"/>
    </source>
</evidence>
<evidence type="ECO:0000259" key="6">
    <source>
        <dbReference type="Pfam" id="PF00593"/>
    </source>
</evidence>
<evidence type="ECO:0000256" key="4">
    <source>
        <dbReference type="RuleBase" id="RU003357"/>
    </source>
</evidence>
<reference evidence="8 9" key="1">
    <citation type="submission" date="2015-04" db="EMBL/GenBank/DDBJ databases">
        <title>Draft Genome Sequence of the Novel Agar-Digesting Marine Bacterium Q1.</title>
        <authorList>
            <person name="Li Y."/>
            <person name="Li D."/>
            <person name="Chen G."/>
            <person name="Du Z."/>
        </authorList>
    </citation>
    <scope>NUCLEOTIDE SEQUENCE [LARGE SCALE GENOMIC DNA]</scope>
    <source>
        <strain evidence="8 9">Q1</strain>
    </source>
</reference>
<keyword evidence="3" id="KW-0998">Cell outer membrane</keyword>
<dbReference type="Pfam" id="PF00593">
    <property type="entry name" value="TonB_dep_Rec_b-barrel"/>
    <property type="match status" value="1"/>
</dbReference>
<dbReference type="Gene3D" id="2.40.170.20">
    <property type="entry name" value="TonB-dependent receptor, beta-barrel domain"/>
    <property type="match status" value="1"/>
</dbReference>
<dbReference type="OrthoDB" id="8728606at2"/>
<feature type="chain" id="PRO_5005298398" description="TonB-dependent receptor" evidence="5">
    <location>
        <begin position="31"/>
        <end position="1049"/>
    </location>
</feature>
<dbReference type="Proteomes" id="UP000037600">
    <property type="component" value="Unassembled WGS sequence"/>
</dbReference>
<dbReference type="SUPFAM" id="SSF56935">
    <property type="entry name" value="Porins"/>
    <property type="match status" value="1"/>
</dbReference>
<dbReference type="GO" id="GO:0009279">
    <property type="term" value="C:cell outer membrane"/>
    <property type="evidence" value="ECO:0007669"/>
    <property type="project" value="UniProtKB-SubCell"/>
</dbReference>
<proteinExistence type="inferred from homology"/>
<gene>
    <name evidence="8" type="ORF">XM47_15990</name>
</gene>
<dbReference type="Gene3D" id="2.170.130.10">
    <property type="entry name" value="TonB-dependent receptor, plug domain"/>
    <property type="match status" value="1"/>
</dbReference>
<evidence type="ECO:0000313" key="9">
    <source>
        <dbReference type="Proteomes" id="UP000037600"/>
    </source>
</evidence>
<dbReference type="EMBL" id="LAZL01000031">
    <property type="protein sequence ID" value="KMT64087.1"/>
    <property type="molecule type" value="Genomic_DNA"/>
</dbReference>
<dbReference type="InterPro" id="IPR036942">
    <property type="entry name" value="Beta-barrel_TonB_sf"/>
</dbReference>
<keyword evidence="9" id="KW-1185">Reference proteome</keyword>
<dbReference type="PATRIC" id="fig|1513271.3.peg.3295"/>
<feature type="signal peptide" evidence="5">
    <location>
        <begin position="1"/>
        <end position="30"/>
    </location>
</feature>
<feature type="domain" description="TonB-dependent receptor plug" evidence="7">
    <location>
        <begin position="57"/>
        <end position="167"/>
    </location>
</feature>
<accession>A0A0J8GMS4</accession>
<evidence type="ECO:0000256" key="1">
    <source>
        <dbReference type="ARBA" id="ARBA00004442"/>
    </source>
</evidence>
<protein>
    <recommendedName>
        <fullName evidence="10">TonB-dependent receptor</fullName>
    </recommendedName>
</protein>
<comment type="similarity">
    <text evidence="4">Belongs to the TonB-dependent receptor family.</text>
</comment>
<dbReference type="PANTHER" id="PTHR40980">
    <property type="entry name" value="PLUG DOMAIN-CONTAINING PROTEIN"/>
    <property type="match status" value="1"/>
</dbReference>
<evidence type="ECO:0000313" key="8">
    <source>
        <dbReference type="EMBL" id="KMT64087.1"/>
    </source>
</evidence>
<dbReference type="RefSeq" id="WP_053084593.1">
    <property type="nucleotide sequence ID" value="NZ_KQ130503.1"/>
</dbReference>
<dbReference type="PANTHER" id="PTHR40980:SF4">
    <property type="entry name" value="TONB-DEPENDENT RECEPTOR-LIKE BETA-BARREL DOMAIN-CONTAINING PROTEIN"/>
    <property type="match status" value="1"/>
</dbReference>
<feature type="domain" description="TonB-dependent receptor-like beta-barrel" evidence="6">
    <location>
        <begin position="529"/>
        <end position="1015"/>
    </location>
</feature>
<evidence type="ECO:0000256" key="3">
    <source>
        <dbReference type="ARBA" id="ARBA00023237"/>
    </source>
</evidence>
<dbReference type="InterPro" id="IPR012910">
    <property type="entry name" value="Plug_dom"/>
</dbReference>
<keyword evidence="5" id="KW-0732">Signal</keyword>
<dbReference type="AlphaFoldDB" id="A0A0J8GMS4"/>
<evidence type="ECO:0008006" key="10">
    <source>
        <dbReference type="Google" id="ProtNLM"/>
    </source>
</evidence>
<dbReference type="InterPro" id="IPR000531">
    <property type="entry name" value="Beta-barrel_TonB"/>
</dbReference>
<name>A0A0J8GMS4_9ALTE</name>
<keyword evidence="4" id="KW-0798">TonB box</keyword>
<sequence length="1049" mass="115067">MNKKSTTSTFKLNQIAIAVGLLSIPNAVLAQQAQDEETEVIAVTGVRSSLEAALLTKREAISVVDAISASDIDALPALDLGEALQAIPGIQLQTDDGQRNSEITLRGLSGGFVKTTAEGMSFANPSRSEAEEGGSNPFGSFEASVFDGVTVVKSPTADMQEGGIAGTIDKKLQRALGKKSGKYSVSLGGRYEELTDDWNKEFKIQGSHHFIQDKFAIAFKVAGSEQNFRKDTANYTQYSTLVESQYQKDTNGEFILDANGKRKETSANYNIIDSDLAAYKTKHGLDPNAVVKAVTRAGQVSEVSSGDRISATVNLEFKPTDNLKLGTNLLYTKRTLDESNFEDVQFSVPNNPNAKNALIEPIGAPIQLANNEAGNPVYAVSHVKLTNANWAPANRLMSYTEEAKGIFLYADYATDDWVFNTAASYSKSLNEFQNQGLDIRHTNKGSGKYTLKEGSTTIDSINWAPSGIDVEINTGNGDLSKAYTKASGFDSVDYDATYTYMNSEGKEVTAGWSEVPLTSFSSTLNPLATGGKQVQFFVNGRVDRPERTEKSFQFDAKRFIDLGFDSAKFTSVKFGVRHSNEELNNTDLRVGAGGINVNALTSENLFKEQLFSDVQNPYFNGEFSGYYNGEGGWKSIDSNNLKALLQTNMRELEGAVEADPTGFYIKGSSTTPNDFLTRNFAADQQINAAYIMAEFEGSLANIDYRGNTGIRHVQTKNDITGVSNINGEWITNVTENDYSHSLPSANISFDITDDVIVRAAYAEALVRPNLRSQLPTGTISSNASKVKVTLPKSGLEPYTSSNYDLSIEWYNREGSAISFGVFSKEIAGLFRDQVACPVGFENIFGGEIGAVELSKNTAGELTCMELSPYVDENGVEGVRREVEVKYTINSEDTTDVLGYELSIQQKLDFLPYPWSGFGGVFNYTYVDTETLVDGKKQPMEKVSPRSYNLIGYWENEKLSMRLAYNWQDTKLISSGGSVGFLGSESREQSAGGRLDFSGSYKLMKNLKVNLLAYNLNDRQEYEFTGGNEDALYRMRYSGRTYQVNVNYAF</sequence>